<gene>
    <name evidence="2" type="ORF">BJP37_16510</name>
</gene>
<organism evidence="2 3">
    <name type="scientific">Moorena bouillonii PNG</name>
    <dbReference type="NCBI Taxonomy" id="568701"/>
    <lineage>
        <taxon>Bacteria</taxon>
        <taxon>Bacillati</taxon>
        <taxon>Cyanobacteriota</taxon>
        <taxon>Cyanophyceae</taxon>
        <taxon>Coleofasciculales</taxon>
        <taxon>Coleofasciculaceae</taxon>
        <taxon>Moorena</taxon>
    </lineage>
</organism>
<accession>A0A1U7N360</accession>
<dbReference type="RefSeq" id="WP_075900574.1">
    <property type="nucleotide sequence ID" value="NZ_MKZS01000001.1"/>
</dbReference>
<dbReference type="EMBL" id="MKZS01000001">
    <property type="protein sequence ID" value="OLT60385.1"/>
    <property type="molecule type" value="Genomic_DNA"/>
</dbReference>
<evidence type="ECO:0000313" key="2">
    <source>
        <dbReference type="EMBL" id="OLT60385.1"/>
    </source>
</evidence>
<comment type="caution">
    <text evidence="2">The sequence shown here is derived from an EMBL/GenBank/DDBJ whole genome shotgun (WGS) entry which is preliminary data.</text>
</comment>
<evidence type="ECO:0000256" key="1">
    <source>
        <dbReference type="ARBA" id="ARBA00022679"/>
    </source>
</evidence>
<keyword evidence="1" id="KW-0808">Transferase</keyword>
<reference evidence="2 3" key="1">
    <citation type="submission" date="2016-10" db="EMBL/GenBank/DDBJ databases">
        <title>Comparative genomics uncovers the prolific and rare metabolic potential of the cyanobacterial genus Moorea.</title>
        <authorList>
            <person name="Leao T."/>
            <person name="Castelao G."/>
            <person name="Korobeynikov A."/>
            <person name="Monroe E.A."/>
            <person name="Podell S."/>
            <person name="Glukhov E."/>
            <person name="Allen E."/>
            <person name="Gerwick W.H."/>
            <person name="Gerwick L."/>
        </authorList>
    </citation>
    <scope>NUCLEOTIDE SEQUENCE [LARGE SCALE GENOMIC DNA]</scope>
    <source>
        <strain evidence="2 3">PNG5-198</strain>
    </source>
</reference>
<sequence>MSINSQNKKQNQLSPEYLAKKDGYEKAFQDLEKFCIFIGYPRSGHSLVGSLLDAHPNIIIAHELNVLHYIKQEYKQEEIYHLLLNNSQNYAKENRIQNDYCYDISNQWQGKFSTLKVIGDKKGGGTSRELMANFYLLETLQQTISQPIYFIHVIRNPYDNISTIFIRDSNRLSMDLEGCIELYFARCKTVNKVRETIGDNKFFHLRHEWMLNNPEVALRELCNFLGQQAEPGYLKDSVSILYKSPQRTREKVQWNAKAIDLVKKEIERFDFLKGYSYF</sequence>
<name>A0A1U7N360_9CYAN</name>
<dbReference type="Proteomes" id="UP000186657">
    <property type="component" value="Unassembled WGS sequence"/>
</dbReference>
<evidence type="ECO:0008006" key="4">
    <source>
        <dbReference type="Google" id="ProtNLM"/>
    </source>
</evidence>
<dbReference type="PANTHER" id="PTHR12788:SF8">
    <property type="entry name" value="PROTEIN-TYROSINE SULFOTRANSFERASE"/>
    <property type="match status" value="1"/>
</dbReference>
<dbReference type="Pfam" id="PF13469">
    <property type="entry name" value="Sulfotransfer_3"/>
    <property type="match status" value="1"/>
</dbReference>
<dbReference type="InterPro" id="IPR027417">
    <property type="entry name" value="P-loop_NTPase"/>
</dbReference>
<evidence type="ECO:0000313" key="3">
    <source>
        <dbReference type="Proteomes" id="UP000186657"/>
    </source>
</evidence>
<dbReference type="SUPFAM" id="SSF52540">
    <property type="entry name" value="P-loop containing nucleoside triphosphate hydrolases"/>
    <property type="match status" value="1"/>
</dbReference>
<dbReference type="Gene3D" id="3.40.50.300">
    <property type="entry name" value="P-loop containing nucleotide triphosphate hydrolases"/>
    <property type="match status" value="1"/>
</dbReference>
<dbReference type="GO" id="GO:0008476">
    <property type="term" value="F:protein-tyrosine sulfotransferase activity"/>
    <property type="evidence" value="ECO:0007669"/>
    <property type="project" value="InterPro"/>
</dbReference>
<dbReference type="InterPro" id="IPR026634">
    <property type="entry name" value="TPST-like"/>
</dbReference>
<protein>
    <recommendedName>
        <fullName evidence="4">Protein-tyrosine sulfotransferase</fullName>
    </recommendedName>
</protein>
<dbReference type="AlphaFoldDB" id="A0A1U7N360"/>
<dbReference type="PANTHER" id="PTHR12788">
    <property type="entry name" value="PROTEIN-TYROSINE SULFOTRANSFERASE 2"/>
    <property type="match status" value="1"/>
</dbReference>
<proteinExistence type="predicted"/>
<keyword evidence="3" id="KW-1185">Reference proteome</keyword>